<organism evidence="2 3">
    <name type="scientific">Streptomyces thinghirensis</name>
    <dbReference type="NCBI Taxonomy" id="551547"/>
    <lineage>
        <taxon>Bacteria</taxon>
        <taxon>Bacillati</taxon>
        <taxon>Actinomycetota</taxon>
        <taxon>Actinomycetes</taxon>
        <taxon>Kitasatosporales</taxon>
        <taxon>Streptomycetaceae</taxon>
        <taxon>Streptomyces</taxon>
    </lineage>
</organism>
<feature type="region of interest" description="Disordered" evidence="1">
    <location>
        <begin position="49"/>
        <end position="69"/>
    </location>
</feature>
<sequence length="120" mass="13303">MLEEVREARTPLGFGPETDAVVHRDADRGTHGIRCQQYPQTIVQYQAAQLSSDHPGEHRPGQVPTQRETLTDCGHCPHAANSIAIAAPAGKWFSHGRRTRLRKSPIRPPFDSAITQRESS</sequence>
<accession>A0ABP9T0F3</accession>
<gene>
    <name evidence="2" type="ORF">GCM10023323_14370</name>
</gene>
<keyword evidence="3" id="KW-1185">Reference proteome</keyword>
<dbReference type="Proteomes" id="UP001499878">
    <property type="component" value="Unassembled WGS sequence"/>
</dbReference>
<feature type="region of interest" description="Disordered" evidence="1">
    <location>
        <begin position="96"/>
        <end position="120"/>
    </location>
</feature>
<reference evidence="3" key="1">
    <citation type="journal article" date="2019" name="Int. J. Syst. Evol. Microbiol.">
        <title>The Global Catalogue of Microorganisms (GCM) 10K type strain sequencing project: providing services to taxonomists for standard genome sequencing and annotation.</title>
        <authorList>
            <consortium name="The Broad Institute Genomics Platform"/>
            <consortium name="The Broad Institute Genome Sequencing Center for Infectious Disease"/>
            <person name="Wu L."/>
            <person name="Ma J."/>
        </authorList>
    </citation>
    <scope>NUCLEOTIDE SEQUENCE [LARGE SCALE GENOMIC DNA]</scope>
    <source>
        <strain evidence="3">JCM 18306</strain>
    </source>
</reference>
<dbReference type="EMBL" id="BAABJR010000003">
    <property type="protein sequence ID" value="GAA5205766.1"/>
    <property type="molecule type" value="Genomic_DNA"/>
</dbReference>
<protein>
    <submittedName>
        <fullName evidence="2">Uncharacterized protein</fullName>
    </submittedName>
</protein>
<name>A0ABP9T0F3_9ACTN</name>
<evidence type="ECO:0000256" key="1">
    <source>
        <dbReference type="SAM" id="MobiDB-lite"/>
    </source>
</evidence>
<proteinExistence type="predicted"/>
<comment type="caution">
    <text evidence="2">The sequence shown here is derived from an EMBL/GenBank/DDBJ whole genome shotgun (WGS) entry which is preliminary data.</text>
</comment>
<evidence type="ECO:0000313" key="3">
    <source>
        <dbReference type="Proteomes" id="UP001499878"/>
    </source>
</evidence>
<evidence type="ECO:0000313" key="2">
    <source>
        <dbReference type="EMBL" id="GAA5205766.1"/>
    </source>
</evidence>
<feature type="compositionally biased region" description="Basic residues" evidence="1">
    <location>
        <begin position="96"/>
        <end position="105"/>
    </location>
</feature>